<comment type="caution">
    <text evidence="2">The sequence shown here is derived from an EMBL/GenBank/DDBJ whole genome shotgun (WGS) entry which is preliminary data.</text>
</comment>
<name>A0AA94EZA9_9FLAO</name>
<dbReference type="CDD" id="cd00093">
    <property type="entry name" value="HTH_XRE"/>
    <property type="match status" value="1"/>
</dbReference>
<dbReference type="SUPFAM" id="SSF47413">
    <property type="entry name" value="lambda repressor-like DNA-binding domains"/>
    <property type="match status" value="1"/>
</dbReference>
<proteinExistence type="predicted"/>
<dbReference type="InterPro" id="IPR010982">
    <property type="entry name" value="Lambda_DNA-bd_dom_sf"/>
</dbReference>
<dbReference type="InterPro" id="IPR001387">
    <property type="entry name" value="Cro/C1-type_HTH"/>
</dbReference>
<protein>
    <submittedName>
        <fullName evidence="2">XRE family transcriptional regulator</fullName>
    </submittedName>
</protein>
<dbReference type="Pfam" id="PF01381">
    <property type="entry name" value="HTH_3"/>
    <property type="match status" value="1"/>
</dbReference>
<dbReference type="AlphaFoldDB" id="A0AA94EZA9"/>
<evidence type="ECO:0000313" key="2">
    <source>
        <dbReference type="EMBL" id="RVU87949.1"/>
    </source>
</evidence>
<sequence length="66" mass="7577">MELNIGEIIKNGRERNHLTQEQLAQKVGKKRSYISRIEKEQGNNIKIQTLIEIIEKGFGGSIKIEI</sequence>
<reference evidence="2" key="1">
    <citation type="submission" date="2018-12" db="EMBL/GenBank/DDBJ databases">
        <title>Draft genome sequence of Flaovobacterium columnare BGFS27 isolated from channel catfish in Alabama.</title>
        <authorList>
            <person name="Cai W."/>
            <person name="Arias C."/>
        </authorList>
    </citation>
    <scope>NUCLEOTIDE SEQUENCE [LARGE SCALE GENOMIC DNA]</scope>
    <source>
        <strain evidence="2">BGFS27</strain>
    </source>
</reference>
<feature type="domain" description="HTH cro/C1-type" evidence="1">
    <location>
        <begin position="9"/>
        <end position="66"/>
    </location>
</feature>
<dbReference type="SMART" id="SM00530">
    <property type="entry name" value="HTH_XRE"/>
    <property type="match status" value="1"/>
</dbReference>
<gene>
    <name evidence="2" type="ORF">EJB19_06945</name>
</gene>
<evidence type="ECO:0000259" key="1">
    <source>
        <dbReference type="PROSITE" id="PS50943"/>
    </source>
</evidence>
<dbReference type="RefSeq" id="WP_127821973.1">
    <property type="nucleotide sequence ID" value="NZ_RWGX02000016.1"/>
</dbReference>
<dbReference type="GO" id="GO:0003677">
    <property type="term" value="F:DNA binding"/>
    <property type="evidence" value="ECO:0007669"/>
    <property type="project" value="InterPro"/>
</dbReference>
<dbReference type="PROSITE" id="PS50943">
    <property type="entry name" value="HTH_CROC1"/>
    <property type="match status" value="1"/>
</dbReference>
<organism evidence="2">
    <name type="scientific">Flavobacterium columnare</name>
    <dbReference type="NCBI Taxonomy" id="996"/>
    <lineage>
        <taxon>Bacteria</taxon>
        <taxon>Pseudomonadati</taxon>
        <taxon>Bacteroidota</taxon>
        <taxon>Flavobacteriia</taxon>
        <taxon>Flavobacteriales</taxon>
        <taxon>Flavobacteriaceae</taxon>
        <taxon>Flavobacterium</taxon>
    </lineage>
</organism>
<dbReference type="Gene3D" id="1.10.260.40">
    <property type="entry name" value="lambda repressor-like DNA-binding domains"/>
    <property type="match status" value="1"/>
</dbReference>
<dbReference type="EMBL" id="RWGX01000004">
    <property type="protein sequence ID" value="RVU87949.1"/>
    <property type="molecule type" value="Genomic_DNA"/>
</dbReference>
<accession>A0AA94EZA9</accession>